<dbReference type="PANTHER" id="PTHR34298">
    <property type="entry name" value="SEGREGATION AND CONDENSATION PROTEIN B"/>
    <property type="match status" value="1"/>
</dbReference>
<keyword evidence="1 5" id="KW-0963">Cytoplasm</keyword>
<dbReference type="EMBL" id="SLUN01000022">
    <property type="protein sequence ID" value="TCL62995.1"/>
    <property type="molecule type" value="Genomic_DNA"/>
</dbReference>
<evidence type="ECO:0000256" key="1">
    <source>
        <dbReference type="ARBA" id="ARBA00022490"/>
    </source>
</evidence>
<evidence type="ECO:0000313" key="7">
    <source>
        <dbReference type="Proteomes" id="UP000295008"/>
    </source>
</evidence>
<comment type="caution">
    <text evidence="6">The sequence shown here is derived from an EMBL/GenBank/DDBJ whole genome shotgun (WGS) entry which is preliminary data.</text>
</comment>
<keyword evidence="7" id="KW-1185">Reference proteome</keyword>
<dbReference type="GO" id="GO:0006260">
    <property type="term" value="P:DNA replication"/>
    <property type="evidence" value="ECO:0007669"/>
    <property type="project" value="UniProtKB-UniRule"/>
</dbReference>
<dbReference type="Proteomes" id="UP000295008">
    <property type="component" value="Unassembled WGS sequence"/>
</dbReference>
<organism evidence="6 7">
    <name type="scientific">Hydrogenispora ethanolica</name>
    <dbReference type="NCBI Taxonomy" id="1082276"/>
    <lineage>
        <taxon>Bacteria</taxon>
        <taxon>Bacillati</taxon>
        <taxon>Bacillota</taxon>
        <taxon>Hydrogenispora</taxon>
    </lineage>
</organism>
<evidence type="ECO:0000256" key="5">
    <source>
        <dbReference type="HAMAP-Rule" id="MF_01804"/>
    </source>
</evidence>
<comment type="similarity">
    <text evidence="5">Belongs to the ScpB family.</text>
</comment>
<reference evidence="6 7" key="1">
    <citation type="submission" date="2019-03" db="EMBL/GenBank/DDBJ databases">
        <title>Genomic Encyclopedia of Type Strains, Phase IV (KMG-IV): sequencing the most valuable type-strain genomes for metagenomic binning, comparative biology and taxonomic classification.</title>
        <authorList>
            <person name="Goeker M."/>
        </authorList>
    </citation>
    <scope>NUCLEOTIDE SEQUENCE [LARGE SCALE GENOMIC DNA]</scope>
    <source>
        <strain evidence="6 7">LX-B</strain>
    </source>
</reference>
<dbReference type="AlphaFoldDB" id="A0A4R1RB59"/>
<comment type="subunit">
    <text evidence="5">Homodimer. Homodimerization may be required to stabilize the binding of ScpA to the Smc head domains. Component of a cohesin-like complex composed of ScpA, ScpB and the Smc homodimer, in which ScpA and ScpB bind to the head domain of Smc. The presence of the three proteins is required for the association of the complex with DNA.</text>
</comment>
<dbReference type="InterPro" id="IPR036388">
    <property type="entry name" value="WH-like_DNA-bd_sf"/>
</dbReference>
<dbReference type="RefSeq" id="WP_132015463.1">
    <property type="nucleotide sequence ID" value="NZ_SLUN01000022.1"/>
</dbReference>
<dbReference type="Pfam" id="PF04079">
    <property type="entry name" value="SMC_ScpB"/>
    <property type="match status" value="1"/>
</dbReference>
<dbReference type="NCBIfam" id="TIGR00281">
    <property type="entry name" value="SMC-Scp complex subunit ScpB"/>
    <property type="match status" value="1"/>
</dbReference>
<name>A0A4R1RB59_HYDET</name>
<gene>
    <name evidence="5" type="primary">scpB</name>
    <name evidence="6" type="ORF">EDC14_102249</name>
</gene>
<dbReference type="InterPro" id="IPR005234">
    <property type="entry name" value="ScpB_csome_segregation"/>
</dbReference>
<dbReference type="HAMAP" id="MF_01804">
    <property type="entry name" value="ScpB"/>
    <property type="match status" value="1"/>
</dbReference>
<protein>
    <recommendedName>
        <fullName evidence="5">Segregation and condensation protein B</fullName>
    </recommendedName>
</protein>
<dbReference type="GO" id="GO:0051304">
    <property type="term" value="P:chromosome separation"/>
    <property type="evidence" value="ECO:0007669"/>
    <property type="project" value="InterPro"/>
</dbReference>
<keyword evidence="3 5" id="KW-0159">Chromosome partition</keyword>
<evidence type="ECO:0000313" key="6">
    <source>
        <dbReference type="EMBL" id="TCL62995.1"/>
    </source>
</evidence>
<dbReference type="InterPro" id="IPR036390">
    <property type="entry name" value="WH_DNA-bd_sf"/>
</dbReference>
<evidence type="ECO:0000256" key="3">
    <source>
        <dbReference type="ARBA" id="ARBA00022829"/>
    </source>
</evidence>
<dbReference type="Gene3D" id="1.10.10.10">
    <property type="entry name" value="Winged helix-like DNA-binding domain superfamily/Winged helix DNA-binding domain"/>
    <property type="match status" value="2"/>
</dbReference>
<dbReference type="SUPFAM" id="SSF46785">
    <property type="entry name" value="Winged helix' DNA-binding domain"/>
    <property type="match status" value="2"/>
</dbReference>
<keyword evidence="2 5" id="KW-0132">Cell division</keyword>
<dbReference type="PANTHER" id="PTHR34298:SF2">
    <property type="entry name" value="SEGREGATION AND CONDENSATION PROTEIN B"/>
    <property type="match status" value="1"/>
</dbReference>
<comment type="subcellular location">
    <subcellularLocation>
        <location evidence="5">Cytoplasm</location>
    </subcellularLocation>
    <text evidence="5">Associated with two foci at the outer edges of the nucleoid region in young cells, and at four foci within both cell halves in older cells.</text>
</comment>
<dbReference type="GO" id="GO:0051301">
    <property type="term" value="P:cell division"/>
    <property type="evidence" value="ECO:0007669"/>
    <property type="project" value="UniProtKB-KW"/>
</dbReference>
<dbReference type="PIRSF" id="PIRSF019345">
    <property type="entry name" value="ScpB"/>
    <property type="match status" value="1"/>
</dbReference>
<sequence length="193" mass="21473">MNLTMARAVIEALIFASSEPIQLKTIAEIVEINEHTVKQLLGDLMADYQHAKKGIQIIEVANGYQFYTHPECSPYLEKLQKTPRNVGLSPAAIETLAIVAYKQPIAKAEIEALRGVSVESSIATLVDKNLIEEAGRKEAPGRPILYRTTKQFLRYFGLNHLDELPKIPDWVGVGTGELEFTVKTEVNKNARIS</sequence>
<evidence type="ECO:0000256" key="4">
    <source>
        <dbReference type="ARBA" id="ARBA00023306"/>
    </source>
</evidence>
<keyword evidence="4 5" id="KW-0131">Cell cycle</keyword>
<dbReference type="OrthoDB" id="9806226at2"/>
<dbReference type="GO" id="GO:0005737">
    <property type="term" value="C:cytoplasm"/>
    <property type="evidence" value="ECO:0007669"/>
    <property type="project" value="UniProtKB-SubCell"/>
</dbReference>
<accession>A0A4R1RB59</accession>
<proteinExistence type="inferred from homology"/>
<evidence type="ECO:0000256" key="2">
    <source>
        <dbReference type="ARBA" id="ARBA00022618"/>
    </source>
</evidence>
<comment type="function">
    <text evidence="5">Participates in chromosomal partition during cell division. May act via the formation of a condensin-like complex containing Smc and ScpA that pull DNA away from mid-cell into both cell halves.</text>
</comment>